<sequence length="214" mass="25528">MNYIAHLNKVLAHFGRDPRLHPPHISLYMALFKKWNEEHFPRWLTISRKLVMKDACMGSKSNYHRCIKDMHRWGYLKYKPSHAMAGSRVRLLLDLKIGVPLEGQPDDQACLLLGHRCPHTGLLSIYNKHINIKRLWKEKKEAIEAFFKRKNLENAPEEFLRWVSLDYPEKETFDNVEDLLEEWFQEMKVEHALKSSTDEDYLKVKKVKRYDQPL</sequence>
<keyword evidence="2" id="KW-1185">Reference proteome</keyword>
<dbReference type="OrthoDB" id="1442826at2"/>
<proteinExistence type="predicted"/>
<reference evidence="2" key="1">
    <citation type="submission" date="2018-03" db="EMBL/GenBank/DDBJ databases">
        <title>Gramella fulva sp. nov., isolated from a dry surface of tidal flat.</title>
        <authorList>
            <person name="Hwang S.H."/>
            <person name="Hwang W.M."/>
            <person name="Kang K."/>
            <person name="Ahn T.-Y."/>
        </authorList>
    </citation>
    <scope>NUCLEOTIDE SEQUENCE [LARGE SCALE GENOMIC DNA]</scope>
    <source>
        <strain evidence="2">SH35</strain>
    </source>
</reference>
<dbReference type="RefSeq" id="WP_107013958.1">
    <property type="nucleotide sequence ID" value="NZ_CP028136.1"/>
</dbReference>
<dbReference type="AlphaFoldDB" id="A0A2R3ZAK1"/>
<gene>
    <name evidence="1" type="ORF">C7S20_19130</name>
</gene>
<evidence type="ECO:0000313" key="2">
    <source>
        <dbReference type="Proteomes" id="UP000241507"/>
    </source>
</evidence>
<name>A0A2R3ZAK1_9FLAO</name>
<dbReference type="EMBL" id="CP028136">
    <property type="protein sequence ID" value="AVR47192.1"/>
    <property type="molecule type" value="Genomic_DNA"/>
</dbReference>
<evidence type="ECO:0000313" key="1">
    <source>
        <dbReference type="EMBL" id="AVR47192.1"/>
    </source>
</evidence>
<dbReference type="KEGG" id="grs:C7S20_19130"/>
<dbReference type="Proteomes" id="UP000241507">
    <property type="component" value="Chromosome"/>
</dbReference>
<protein>
    <submittedName>
        <fullName evidence="1">Uncharacterized protein</fullName>
    </submittedName>
</protein>
<organism evidence="1 2">
    <name type="scientific">Christiangramia fulva</name>
    <dbReference type="NCBI Taxonomy" id="2126553"/>
    <lineage>
        <taxon>Bacteria</taxon>
        <taxon>Pseudomonadati</taxon>
        <taxon>Bacteroidota</taxon>
        <taxon>Flavobacteriia</taxon>
        <taxon>Flavobacteriales</taxon>
        <taxon>Flavobacteriaceae</taxon>
        <taxon>Christiangramia</taxon>
    </lineage>
</organism>
<accession>A0A2R3ZAK1</accession>